<evidence type="ECO:0000256" key="3">
    <source>
        <dbReference type="ARBA" id="ARBA00022475"/>
    </source>
</evidence>
<evidence type="ECO:0000313" key="10">
    <source>
        <dbReference type="Proteomes" id="UP000247903"/>
    </source>
</evidence>
<dbReference type="AlphaFoldDB" id="A0A2V4BZK2"/>
<keyword evidence="4 7" id="KW-0812">Transmembrane</keyword>
<comment type="caution">
    <text evidence="9">The sequence shown here is derived from an EMBL/GenBank/DDBJ whole genome shotgun (WGS) entry which is preliminary data.</text>
</comment>
<evidence type="ECO:0000256" key="8">
    <source>
        <dbReference type="SAM" id="Phobius"/>
    </source>
</evidence>
<reference evidence="9 10" key="1">
    <citation type="submission" date="2018-05" db="EMBL/GenBank/DDBJ databases">
        <title>Flavobacterium sp. strain IMCC34759, incomplete genome.</title>
        <authorList>
            <person name="Joung Y."/>
            <person name="Cho J."/>
        </authorList>
    </citation>
    <scope>NUCLEOTIDE SEQUENCE [LARGE SCALE GENOMIC DNA]</scope>
    <source>
        <strain evidence="9 10">IMCC34759</strain>
    </source>
</reference>
<dbReference type="GO" id="GO:0005886">
    <property type="term" value="C:plasma membrane"/>
    <property type="evidence" value="ECO:0007669"/>
    <property type="project" value="UniProtKB-SubCell"/>
</dbReference>
<evidence type="ECO:0000256" key="2">
    <source>
        <dbReference type="ARBA" id="ARBA00005811"/>
    </source>
</evidence>
<dbReference type="RefSeq" id="WP_110308065.1">
    <property type="nucleotide sequence ID" value="NZ_QJHK01000019.1"/>
</dbReference>
<dbReference type="InterPro" id="IPR003400">
    <property type="entry name" value="ExbD"/>
</dbReference>
<dbReference type="Proteomes" id="UP000247903">
    <property type="component" value="Unassembled WGS sequence"/>
</dbReference>
<keyword evidence="7" id="KW-0653">Protein transport</keyword>
<gene>
    <name evidence="9" type="ORF">DMB65_17820</name>
</gene>
<keyword evidence="10" id="KW-1185">Reference proteome</keyword>
<dbReference type="PANTHER" id="PTHR30558:SF3">
    <property type="entry name" value="BIOPOLYMER TRANSPORT PROTEIN EXBD-RELATED"/>
    <property type="match status" value="1"/>
</dbReference>
<dbReference type="EMBL" id="QJHK01000019">
    <property type="protein sequence ID" value="PXY39424.1"/>
    <property type="molecule type" value="Genomic_DNA"/>
</dbReference>
<sequence>MENLPEKTKSQKRTIRIILIIIVSISLLFVLFFMAVIKLTTPKVMTINLPETSKKLNNEPLDKTNTESITILLGENNKIIYYVGALGSPIISPKKTNYGENGIRKELILQNKSILENSSKNPKSKKLIAIIKPSSKSTYKNLVDILDEMAIANIDTYAIVNDTPEETKLLAAN</sequence>
<dbReference type="GO" id="GO:0015031">
    <property type="term" value="P:protein transport"/>
    <property type="evidence" value="ECO:0007669"/>
    <property type="project" value="UniProtKB-KW"/>
</dbReference>
<comment type="subcellular location">
    <subcellularLocation>
        <location evidence="1">Cell membrane</location>
        <topology evidence="1">Single-pass membrane protein</topology>
    </subcellularLocation>
    <subcellularLocation>
        <location evidence="7">Cell membrane</location>
        <topology evidence="7">Single-pass type II membrane protein</topology>
    </subcellularLocation>
</comment>
<evidence type="ECO:0000256" key="1">
    <source>
        <dbReference type="ARBA" id="ARBA00004162"/>
    </source>
</evidence>
<dbReference type="Pfam" id="PF02472">
    <property type="entry name" value="ExbD"/>
    <property type="match status" value="1"/>
</dbReference>
<dbReference type="GO" id="GO:0022857">
    <property type="term" value="F:transmembrane transporter activity"/>
    <property type="evidence" value="ECO:0007669"/>
    <property type="project" value="InterPro"/>
</dbReference>
<evidence type="ECO:0000256" key="7">
    <source>
        <dbReference type="RuleBase" id="RU003879"/>
    </source>
</evidence>
<organism evidence="9 10">
    <name type="scientific">Flavobacterium cheongpyeongense</name>
    <dbReference type="NCBI Taxonomy" id="2212651"/>
    <lineage>
        <taxon>Bacteria</taxon>
        <taxon>Pseudomonadati</taxon>
        <taxon>Bacteroidota</taxon>
        <taxon>Flavobacteriia</taxon>
        <taxon>Flavobacteriales</taxon>
        <taxon>Flavobacteriaceae</taxon>
        <taxon>Flavobacterium</taxon>
    </lineage>
</organism>
<evidence type="ECO:0000313" key="9">
    <source>
        <dbReference type="EMBL" id="PXY39424.1"/>
    </source>
</evidence>
<proteinExistence type="inferred from homology"/>
<name>A0A2V4BZK2_9FLAO</name>
<accession>A0A2V4BZK2</accession>
<evidence type="ECO:0000256" key="5">
    <source>
        <dbReference type="ARBA" id="ARBA00022989"/>
    </source>
</evidence>
<evidence type="ECO:0000256" key="4">
    <source>
        <dbReference type="ARBA" id="ARBA00022692"/>
    </source>
</evidence>
<feature type="transmembrane region" description="Helical" evidence="8">
    <location>
        <begin position="17"/>
        <end position="37"/>
    </location>
</feature>
<keyword evidence="3" id="KW-1003">Cell membrane</keyword>
<keyword evidence="5 8" id="KW-1133">Transmembrane helix</keyword>
<comment type="similarity">
    <text evidence="2 7">Belongs to the ExbD/TolR family.</text>
</comment>
<keyword evidence="6 8" id="KW-0472">Membrane</keyword>
<keyword evidence="7" id="KW-0813">Transport</keyword>
<protein>
    <submittedName>
        <fullName evidence="9">Biopolymer transporter ExbD</fullName>
    </submittedName>
</protein>
<dbReference type="PANTHER" id="PTHR30558">
    <property type="entry name" value="EXBD MEMBRANE COMPONENT OF PMF-DRIVEN MACROMOLECULE IMPORT SYSTEM"/>
    <property type="match status" value="1"/>
</dbReference>
<evidence type="ECO:0000256" key="6">
    <source>
        <dbReference type="ARBA" id="ARBA00023136"/>
    </source>
</evidence>
<dbReference type="OrthoDB" id="952702at2"/>